<keyword evidence="3" id="KW-0410">Iron transport</keyword>
<keyword evidence="9" id="KW-1185">Reference proteome</keyword>
<dbReference type="Proteomes" id="UP000789570">
    <property type="component" value="Unassembled WGS sequence"/>
</dbReference>
<feature type="transmembrane region" description="Helical" evidence="7">
    <location>
        <begin position="274"/>
        <end position="292"/>
    </location>
</feature>
<keyword evidence="4 7" id="KW-0812">Transmembrane</keyword>
<evidence type="ECO:0000313" key="9">
    <source>
        <dbReference type="Proteomes" id="UP000789570"/>
    </source>
</evidence>
<accession>A0A9N8VIQ2</accession>
<dbReference type="PANTHER" id="PTHR31632">
    <property type="entry name" value="IRON TRANSPORTER FTH1"/>
    <property type="match status" value="1"/>
</dbReference>
<evidence type="ECO:0000256" key="6">
    <source>
        <dbReference type="ARBA" id="ARBA00023136"/>
    </source>
</evidence>
<feature type="transmembrane region" description="Helical" evidence="7">
    <location>
        <begin position="203"/>
        <end position="224"/>
    </location>
</feature>
<dbReference type="GO" id="GO:0005524">
    <property type="term" value="F:ATP binding"/>
    <property type="evidence" value="ECO:0007669"/>
    <property type="project" value="InterPro"/>
</dbReference>
<reference evidence="8" key="1">
    <citation type="submission" date="2021-06" db="EMBL/GenBank/DDBJ databases">
        <authorList>
            <person name="Kallberg Y."/>
            <person name="Tangrot J."/>
            <person name="Rosling A."/>
        </authorList>
    </citation>
    <scope>NUCLEOTIDE SEQUENCE</scope>
    <source>
        <strain evidence="8">UK204</strain>
    </source>
</reference>
<evidence type="ECO:0000256" key="1">
    <source>
        <dbReference type="ARBA" id="ARBA00004141"/>
    </source>
</evidence>
<comment type="subcellular location">
    <subcellularLocation>
        <location evidence="1">Membrane</location>
        <topology evidence="1">Multi-pass membrane protein</topology>
    </subcellularLocation>
</comment>
<evidence type="ECO:0000256" key="4">
    <source>
        <dbReference type="ARBA" id="ARBA00022692"/>
    </source>
</evidence>
<keyword evidence="6 7" id="KW-0472">Membrane</keyword>
<keyword evidence="3" id="KW-0406">Ion transport</keyword>
<evidence type="ECO:0000256" key="2">
    <source>
        <dbReference type="ARBA" id="ARBA00008333"/>
    </source>
</evidence>
<dbReference type="Gene3D" id="1.20.1560.10">
    <property type="entry name" value="ABC transporter type 1, transmembrane domain"/>
    <property type="match status" value="1"/>
</dbReference>
<evidence type="ECO:0000256" key="5">
    <source>
        <dbReference type="ARBA" id="ARBA00022989"/>
    </source>
</evidence>
<feature type="transmembrane region" description="Helical" evidence="7">
    <location>
        <begin position="57"/>
        <end position="80"/>
    </location>
</feature>
<dbReference type="PANTHER" id="PTHR31632:SF2">
    <property type="entry name" value="PLASMA MEMBRANE IRON PERMEASE"/>
    <property type="match status" value="1"/>
</dbReference>
<feature type="transmembrane region" description="Helical" evidence="7">
    <location>
        <begin position="14"/>
        <end position="37"/>
    </location>
</feature>
<dbReference type="GO" id="GO:0015093">
    <property type="term" value="F:ferrous iron transmembrane transporter activity"/>
    <property type="evidence" value="ECO:0007669"/>
    <property type="project" value="TreeGrafter"/>
</dbReference>
<evidence type="ECO:0000256" key="7">
    <source>
        <dbReference type="SAM" id="Phobius"/>
    </source>
</evidence>
<dbReference type="AlphaFoldDB" id="A0A9N8VIQ2"/>
<keyword evidence="3" id="KW-0813">Transport</keyword>
<proteinExistence type="inferred from homology"/>
<name>A0A9N8VIQ2_9GLOM</name>
<feature type="transmembrane region" description="Helical" evidence="7">
    <location>
        <begin position="144"/>
        <end position="170"/>
    </location>
</feature>
<keyword evidence="5 7" id="KW-1133">Transmembrane helix</keyword>
<dbReference type="InterPro" id="IPR036640">
    <property type="entry name" value="ABC1_TM_sf"/>
</dbReference>
<dbReference type="GO" id="GO:0033573">
    <property type="term" value="C:high-affinity iron permease complex"/>
    <property type="evidence" value="ECO:0007669"/>
    <property type="project" value="InterPro"/>
</dbReference>
<protein>
    <submittedName>
        <fullName evidence="8">17782_t:CDS:1</fullName>
    </submittedName>
</protein>
<evidence type="ECO:0000313" key="8">
    <source>
        <dbReference type="EMBL" id="CAG8456225.1"/>
    </source>
</evidence>
<sequence>MIDNKSLASLSDSVLSTLISELKTLEVTIVLAVLLGFIDKLIPEEKSLFKKKLIRQILIGTVAGLGVSIILGVVFIIVFYSIARNLWKDSGAAWEGTFSLIATIVLTLVALSMVQVQQWRIKWEGRLKHATEQYLKRHEQGNRWALILLPFSVICRETVESIVFIAGVGLDKPSSGFPIPIILGIMSGLSIGYLIYKGSNILPVTLFFAITTTLLLFIAAGFFSTSIHEFQESMGANEQVLWELECCDPKTNEFWGIMKTLYGWRSKATLGTTVGYFVYWFAIGLLVMIIWYKEKRNNARTGRESENHNHSMA</sequence>
<comment type="caution">
    <text evidence="8">The sequence shown here is derived from an EMBL/GenBank/DDBJ whole genome shotgun (WGS) entry which is preliminary data.</text>
</comment>
<comment type="similarity">
    <text evidence="2">Belongs to the oxidase-dependent Fe transporter (OFeT) (TC 9.A.10.1) family.</text>
</comment>
<dbReference type="Pfam" id="PF03239">
    <property type="entry name" value="FTR1"/>
    <property type="match status" value="1"/>
</dbReference>
<dbReference type="InterPro" id="IPR004923">
    <property type="entry name" value="FTR1/Fip1/EfeU"/>
</dbReference>
<keyword evidence="3" id="KW-0408">Iron</keyword>
<evidence type="ECO:0000256" key="3">
    <source>
        <dbReference type="ARBA" id="ARBA00022496"/>
    </source>
</evidence>
<feature type="transmembrane region" description="Helical" evidence="7">
    <location>
        <begin position="92"/>
        <end position="114"/>
    </location>
</feature>
<organism evidence="8 9">
    <name type="scientific">Funneliformis caledonium</name>
    <dbReference type="NCBI Taxonomy" id="1117310"/>
    <lineage>
        <taxon>Eukaryota</taxon>
        <taxon>Fungi</taxon>
        <taxon>Fungi incertae sedis</taxon>
        <taxon>Mucoromycota</taxon>
        <taxon>Glomeromycotina</taxon>
        <taxon>Glomeromycetes</taxon>
        <taxon>Glomerales</taxon>
        <taxon>Glomeraceae</taxon>
        <taxon>Funneliformis</taxon>
    </lineage>
</organism>
<feature type="transmembrane region" description="Helical" evidence="7">
    <location>
        <begin position="176"/>
        <end position="196"/>
    </location>
</feature>
<dbReference type="EMBL" id="CAJVPQ010000198">
    <property type="protein sequence ID" value="CAG8456225.1"/>
    <property type="molecule type" value="Genomic_DNA"/>
</dbReference>
<gene>
    <name evidence="8" type="ORF">FCALED_LOCUS1513</name>
</gene>
<dbReference type="OrthoDB" id="4364at2759"/>